<keyword evidence="6 8" id="KW-0238">DNA-binding</keyword>
<dbReference type="Pfam" id="PF00521">
    <property type="entry name" value="DNA_topoisoIV"/>
    <property type="match status" value="1"/>
</dbReference>
<dbReference type="PANTHER" id="PTHR43493">
    <property type="entry name" value="DNA GYRASE/TOPOISOMERASE SUBUNIT A"/>
    <property type="match status" value="1"/>
</dbReference>
<comment type="function">
    <text evidence="8">A type II topoisomerase that negatively supercoils closed circular double-stranded (ds) DNA in an ATP-dependent manner to modulate DNA topology and maintain chromosomes in an underwound state. Negative supercoiling favors strand separation, and DNA replication, transcription, recombination and repair, all of which involve strand separation. Also able to catalyze the interconversion of other topological isomers of dsDNA rings, including catenanes and knotted rings. Type II topoisomerases break and join 2 DNA strands simultaneously in an ATP-dependent manner.</text>
</comment>
<evidence type="ECO:0000256" key="6">
    <source>
        <dbReference type="ARBA" id="ARBA00023125"/>
    </source>
</evidence>
<dbReference type="PANTHER" id="PTHR43493:SF5">
    <property type="entry name" value="DNA GYRASE SUBUNIT A, CHLOROPLASTIC_MITOCHONDRIAL"/>
    <property type="match status" value="1"/>
</dbReference>
<dbReference type="Gene3D" id="1.10.268.10">
    <property type="entry name" value="Topoisomerase, domain 3"/>
    <property type="match status" value="1"/>
</dbReference>
<feature type="compositionally biased region" description="Low complexity" evidence="10">
    <location>
        <begin position="17"/>
        <end position="26"/>
    </location>
</feature>
<gene>
    <name evidence="8" type="primary">gyrA</name>
    <name evidence="12" type="ORF">SAMN05428998_12516</name>
</gene>
<dbReference type="FunFam" id="3.90.199.10:FF:000001">
    <property type="entry name" value="DNA gyrase subunit A"/>
    <property type="match status" value="1"/>
</dbReference>
<evidence type="ECO:0000256" key="1">
    <source>
        <dbReference type="ARBA" id="ARBA00000185"/>
    </source>
</evidence>
<dbReference type="Gene3D" id="3.30.1360.40">
    <property type="match status" value="1"/>
</dbReference>
<dbReference type="InterPro" id="IPR005743">
    <property type="entry name" value="GyrA"/>
</dbReference>
<dbReference type="SMART" id="SM00434">
    <property type="entry name" value="TOP4c"/>
    <property type="match status" value="1"/>
</dbReference>
<feature type="compositionally biased region" description="Acidic residues" evidence="10">
    <location>
        <begin position="958"/>
        <end position="968"/>
    </location>
</feature>
<dbReference type="InterPro" id="IPR013758">
    <property type="entry name" value="Topo_IIA_A/C_ab"/>
</dbReference>
<keyword evidence="5 8" id="KW-0799">Topoisomerase</keyword>
<feature type="active site" description="O-(5'-phospho-DNA)-tyrosine intermediate" evidence="8 9">
    <location>
        <position position="163"/>
    </location>
</feature>
<dbReference type="SUPFAM" id="SSF101904">
    <property type="entry name" value="GyrA/ParC C-terminal domain-like"/>
    <property type="match status" value="1"/>
</dbReference>
<dbReference type="GO" id="GO:0006265">
    <property type="term" value="P:DNA topological change"/>
    <property type="evidence" value="ECO:0007669"/>
    <property type="project" value="UniProtKB-UniRule"/>
</dbReference>
<keyword evidence="3 8" id="KW-0547">Nucleotide-binding</keyword>
<feature type="domain" description="Topo IIA-type catalytic" evidence="11">
    <location>
        <begin position="75"/>
        <end position="572"/>
    </location>
</feature>
<dbReference type="InterPro" id="IPR013757">
    <property type="entry name" value="Topo_IIA_A_a_sf"/>
</dbReference>
<dbReference type="GO" id="GO:0005524">
    <property type="term" value="F:ATP binding"/>
    <property type="evidence" value="ECO:0007669"/>
    <property type="project" value="UniProtKB-UniRule"/>
</dbReference>
<evidence type="ECO:0000256" key="10">
    <source>
        <dbReference type="SAM" id="MobiDB-lite"/>
    </source>
</evidence>
<dbReference type="InterPro" id="IPR013760">
    <property type="entry name" value="Topo_IIA-like_dom_sf"/>
</dbReference>
<keyword evidence="7 8" id="KW-0413">Isomerase</keyword>
<evidence type="ECO:0000256" key="7">
    <source>
        <dbReference type="ARBA" id="ARBA00023235"/>
    </source>
</evidence>
<evidence type="ECO:0000313" key="12">
    <source>
        <dbReference type="EMBL" id="SMF63937.1"/>
    </source>
</evidence>
<comment type="catalytic activity">
    <reaction evidence="1 8 9">
        <text>ATP-dependent breakage, passage and rejoining of double-stranded DNA.</text>
        <dbReference type="EC" id="5.6.2.2"/>
    </reaction>
</comment>
<keyword evidence="8" id="KW-0963">Cytoplasm</keyword>
<accession>A0A1Y6CGG7</accession>
<dbReference type="FunFam" id="3.30.1360.40:FF:000002">
    <property type="entry name" value="DNA gyrase subunit A"/>
    <property type="match status" value="1"/>
</dbReference>
<feature type="region of interest" description="Disordered" evidence="10">
    <location>
        <begin position="953"/>
        <end position="990"/>
    </location>
</feature>
<dbReference type="FunFam" id="1.10.268.10:FF:000001">
    <property type="entry name" value="DNA gyrase subunit A"/>
    <property type="match status" value="1"/>
</dbReference>
<feature type="compositionally biased region" description="Acidic residues" evidence="10">
    <location>
        <begin position="809"/>
        <end position="818"/>
    </location>
</feature>
<evidence type="ECO:0000256" key="9">
    <source>
        <dbReference type="PROSITE-ProRule" id="PRU01384"/>
    </source>
</evidence>
<dbReference type="SUPFAM" id="SSF56719">
    <property type="entry name" value="Type II DNA topoisomerase"/>
    <property type="match status" value="1"/>
</dbReference>
<evidence type="ECO:0000259" key="11">
    <source>
        <dbReference type="PROSITE" id="PS52040"/>
    </source>
</evidence>
<comment type="similarity">
    <text evidence="2 8">Belongs to the type II topoisomerase GyrA/ParC subunit family.</text>
</comment>
<dbReference type="CDD" id="cd00187">
    <property type="entry name" value="TOP4c"/>
    <property type="match status" value="1"/>
</dbReference>
<dbReference type="AlphaFoldDB" id="A0A1Y6CGG7"/>
<dbReference type="Gene3D" id="3.90.199.10">
    <property type="entry name" value="Topoisomerase II, domain 5"/>
    <property type="match status" value="1"/>
</dbReference>
<comment type="subunit">
    <text evidence="8">Heterotetramer, composed of two GyrA and two GyrB chains. In the heterotetramer, GyrA contains the active site tyrosine that forms a transient covalent intermediate with DNA, while GyrB binds cofactors and catalyzes ATP hydrolysis.</text>
</comment>
<comment type="subcellular location">
    <subcellularLocation>
        <location evidence="8">Cytoplasm</location>
    </subcellularLocation>
</comment>
<dbReference type="Proteomes" id="UP000192917">
    <property type="component" value="Unassembled WGS sequence"/>
</dbReference>
<feature type="compositionally biased region" description="Gly residues" evidence="10">
    <location>
        <begin position="27"/>
        <end position="47"/>
    </location>
</feature>
<proteinExistence type="inferred from homology"/>
<dbReference type="EMBL" id="FWZX01000025">
    <property type="protein sequence ID" value="SMF63937.1"/>
    <property type="molecule type" value="Genomic_DNA"/>
</dbReference>
<dbReference type="GO" id="GO:0006261">
    <property type="term" value="P:DNA-templated DNA replication"/>
    <property type="evidence" value="ECO:0007669"/>
    <property type="project" value="UniProtKB-UniRule"/>
</dbReference>
<reference evidence="12 13" key="1">
    <citation type="submission" date="2017-04" db="EMBL/GenBank/DDBJ databases">
        <authorList>
            <person name="Afonso C.L."/>
            <person name="Miller P.J."/>
            <person name="Scott M.A."/>
            <person name="Spackman E."/>
            <person name="Goraichik I."/>
            <person name="Dimitrov K.M."/>
            <person name="Suarez D.L."/>
            <person name="Swayne D.E."/>
        </authorList>
    </citation>
    <scope>NUCLEOTIDE SEQUENCE [LARGE SCALE GENOMIC DNA]</scope>
    <source>
        <strain evidence="12 13">USBA 355</strain>
    </source>
</reference>
<feature type="region of interest" description="Disordered" evidence="10">
    <location>
        <begin position="797"/>
        <end position="818"/>
    </location>
</feature>
<dbReference type="Gene3D" id="2.120.10.90">
    <property type="entry name" value="DNA gyrase/topoisomerase IV, subunit A, C-terminal"/>
    <property type="match status" value="1"/>
</dbReference>
<feature type="compositionally biased region" description="Gly residues" evidence="10">
    <location>
        <begin position="969"/>
        <end position="990"/>
    </location>
</feature>
<dbReference type="PROSITE" id="PS52040">
    <property type="entry name" value="TOPO_IIA"/>
    <property type="match status" value="1"/>
</dbReference>
<evidence type="ECO:0000256" key="5">
    <source>
        <dbReference type="ARBA" id="ARBA00023029"/>
    </source>
</evidence>
<dbReference type="GO" id="GO:0009330">
    <property type="term" value="C:DNA topoisomerase type II (double strand cut, ATP-hydrolyzing) complex"/>
    <property type="evidence" value="ECO:0007669"/>
    <property type="project" value="TreeGrafter"/>
</dbReference>
<sequence>MSDIDPNLDADSEEPAGSLPSSDSPGSSGGGGSGRGGYGAGGSGDGSGVTPVTIEEEMQRSYLDYAMSVIVARALPDVRDGLKPVHRRILYSMKENSYDWNRPYRKSARIVGDVMGKYHPHGDSAIYDAMVRMAQNFSMRTMLVDGQGNFGSMDGDPAAAMRYTEARLARVASEALLDDIDKDTVDFAANYDETTEEPQVLPARFPNLLVNGAGGIAVGMATNIPPHNLGQVIDACCAYVDDPEISIEGLMEHLPGPDFPTGATILGRSGIRAAYHTGRGSVIMRSKTHIEELARDREAIVVTEIPYQVNKSRLMERIAEVVREKLVEGISEIRDESDRHGVRVVVELKRDAISDVVLNQLFRFTPLQTSFGVNMLAIIGGRPRLLNLKEVIEAFIQFREQVITRRTAYELAEARRRAHVLVGLAIAVANIDEVIALIRAAPNPETAREQLMARAWPAGDVAPLIELIAEPMYQVAADGTYRLSEPQAKAILELRLQRLTGLEREKIHDELRELAAKIEDYLAILTSRERLMEVLRGELVDIKERFSDAPRTEIEDAEFEQDIEALIPREDMVVTFTHGGYVKRVPLDSYRSQRRGGKGRSGMATREEDFVTRLFVCSTHTPVLFFSSRGIAYKLKVYRLPLGTPQARGKALVNLLPLEPGETISAVLPLPEDEAAWDSMFAVFATSAGTIRRNRLSDFQRVFANGKIAMKLEEGVTLVGVETAGEDDHVLLATALGKAIRFPVSDVRVFAGRDSLGVRGIRLGKGDRVISLSILRPAELGSIEERDAYLRMASAFRRQENGPENGSADGEEGAEEGLEAAANLSDDALGQERYAELGAAEQFVLAVADDGFGKRTSAYEYRVSGRGGQGVTNMDLSRAKGRGAKVAATFPIEDEDQLMLVTDAGQTIRIPVRRVNEDGSVEQIRIVGRASRGVTLFRVGEGERIVSVARLTGQAAAEAEEEDADDTGGEAGGEAGGDTAGDGDAGGAGK</sequence>
<dbReference type="STRING" id="560819.SAMN05428998_12516"/>
<dbReference type="Pfam" id="PF03989">
    <property type="entry name" value="DNA_gyraseA_C"/>
    <property type="match status" value="6"/>
</dbReference>
<dbReference type="GO" id="GO:0005694">
    <property type="term" value="C:chromosome"/>
    <property type="evidence" value="ECO:0007669"/>
    <property type="project" value="InterPro"/>
</dbReference>
<evidence type="ECO:0000256" key="8">
    <source>
        <dbReference type="HAMAP-Rule" id="MF_01897"/>
    </source>
</evidence>
<feature type="short sequence motif" description="GyrA-box" evidence="8">
    <location>
        <begin position="593"/>
        <end position="599"/>
    </location>
</feature>
<keyword evidence="4 8" id="KW-0067">ATP-binding</keyword>
<comment type="miscellaneous">
    <text evidence="8">Few gyrases are as efficient as E.coli at forming negative supercoils. Not all organisms have 2 type II topoisomerases; in organisms with a single type II topoisomerase this enzyme also has to decatenate newly replicated chromosomes.</text>
</comment>
<organism evidence="12 13">
    <name type="scientific">Tistlia consotensis USBA 355</name>
    <dbReference type="NCBI Taxonomy" id="560819"/>
    <lineage>
        <taxon>Bacteria</taxon>
        <taxon>Pseudomonadati</taxon>
        <taxon>Pseudomonadota</taxon>
        <taxon>Alphaproteobacteria</taxon>
        <taxon>Rhodospirillales</taxon>
        <taxon>Rhodovibrionaceae</taxon>
        <taxon>Tistlia</taxon>
    </lineage>
</organism>
<dbReference type="InterPro" id="IPR050220">
    <property type="entry name" value="Type_II_DNA_Topoisomerases"/>
</dbReference>
<dbReference type="InterPro" id="IPR006691">
    <property type="entry name" value="GyrA/parC_rep"/>
</dbReference>
<dbReference type="GO" id="GO:0005737">
    <property type="term" value="C:cytoplasm"/>
    <property type="evidence" value="ECO:0007669"/>
    <property type="project" value="UniProtKB-SubCell"/>
</dbReference>
<dbReference type="GO" id="GO:0034335">
    <property type="term" value="F:DNA negative supercoiling activity"/>
    <property type="evidence" value="ECO:0007669"/>
    <property type="project" value="UniProtKB-ARBA"/>
</dbReference>
<evidence type="ECO:0000256" key="2">
    <source>
        <dbReference type="ARBA" id="ARBA00008263"/>
    </source>
</evidence>
<dbReference type="NCBIfam" id="TIGR01063">
    <property type="entry name" value="gyrA"/>
    <property type="match status" value="1"/>
</dbReference>
<dbReference type="InterPro" id="IPR035516">
    <property type="entry name" value="Gyrase/topoIV_suA_C"/>
</dbReference>
<feature type="compositionally biased region" description="Acidic residues" evidence="10">
    <location>
        <begin position="1"/>
        <end position="14"/>
    </location>
</feature>
<keyword evidence="13" id="KW-1185">Reference proteome</keyword>
<dbReference type="GO" id="GO:0003677">
    <property type="term" value="F:DNA binding"/>
    <property type="evidence" value="ECO:0007669"/>
    <property type="project" value="UniProtKB-UniRule"/>
</dbReference>
<protein>
    <recommendedName>
        <fullName evidence="8">DNA gyrase subunit A</fullName>
        <ecNumber evidence="8">5.6.2.2</ecNumber>
    </recommendedName>
</protein>
<evidence type="ECO:0000256" key="4">
    <source>
        <dbReference type="ARBA" id="ARBA00022840"/>
    </source>
</evidence>
<dbReference type="EC" id="5.6.2.2" evidence="8"/>
<dbReference type="NCBIfam" id="NF004043">
    <property type="entry name" value="PRK05560.1"/>
    <property type="match status" value="1"/>
</dbReference>
<dbReference type="HAMAP" id="MF_01897">
    <property type="entry name" value="GyrA"/>
    <property type="match status" value="1"/>
</dbReference>
<evidence type="ECO:0000256" key="3">
    <source>
        <dbReference type="ARBA" id="ARBA00022741"/>
    </source>
</evidence>
<dbReference type="InterPro" id="IPR002205">
    <property type="entry name" value="Topo_IIA_dom_A"/>
</dbReference>
<name>A0A1Y6CGG7_9PROT</name>
<dbReference type="NCBIfam" id="NF004044">
    <property type="entry name" value="PRK05561.1"/>
    <property type="match status" value="1"/>
</dbReference>
<evidence type="ECO:0000313" key="13">
    <source>
        <dbReference type="Proteomes" id="UP000192917"/>
    </source>
</evidence>
<feature type="region of interest" description="Disordered" evidence="10">
    <location>
        <begin position="1"/>
        <end position="50"/>
    </location>
</feature>